<organism evidence="10 11">
    <name type="scientific">Aerophobetes bacterium</name>
    <dbReference type="NCBI Taxonomy" id="2030807"/>
    <lineage>
        <taxon>Bacteria</taxon>
        <taxon>Candidatus Aerophobota</taxon>
    </lineage>
</organism>
<protein>
    <submittedName>
        <fullName evidence="10">NADH:ubiquinone reductase (Na(+)-transporting) subunit F</fullName>
    </submittedName>
</protein>
<keyword evidence="4" id="KW-0001">2Fe-2S</keyword>
<dbReference type="Gene3D" id="2.40.30.10">
    <property type="entry name" value="Translation factors"/>
    <property type="match status" value="1"/>
</dbReference>
<dbReference type="PANTHER" id="PTHR43644:SF1">
    <property type="entry name" value="NAD(P)H-FLAVIN REDUCTASE"/>
    <property type="match status" value="1"/>
</dbReference>
<dbReference type="GO" id="GO:0016020">
    <property type="term" value="C:membrane"/>
    <property type="evidence" value="ECO:0007669"/>
    <property type="project" value="InterPro"/>
</dbReference>
<dbReference type="Gene3D" id="3.40.50.80">
    <property type="entry name" value="Nucleotide-binding domain of ferredoxin-NADP reductase (FNR) module"/>
    <property type="match status" value="1"/>
</dbReference>
<dbReference type="PROSITE" id="PS51384">
    <property type="entry name" value="FAD_FR"/>
    <property type="match status" value="1"/>
</dbReference>
<keyword evidence="3" id="KW-0285">Flavoprotein</keyword>
<dbReference type="InterPro" id="IPR010205">
    <property type="entry name" value="NqrF"/>
</dbReference>
<evidence type="ECO:0000313" key="10">
    <source>
        <dbReference type="EMBL" id="PCI96210.1"/>
    </source>
</evidence>
<sequence length="324" mass="37307">MIELKLGWRLSCQCKVKEDLSIKLPENLLELKMIQAKVISNDNVATFIKELVVEVEENSIVYQPGDYLQFYVKPFKTNTSDWKELMDSKYYEDWEKFHLLDKKIDFGSLPEDVIRAYSMASYPDEGNKMKFNIRIASPPMKGGKPASGIPWGICSSYTFGLKPGDDLLLSGPFGESHMIHDERELIFLIGGAGSSFGRSHVMDLFKNKKTKRKVNYWYGARSLKENIYQEELEALDKEFENFSYHLVLSEPTEEDFQKGWPKDDLIKTAFLFKAFEEGQLKSMEEPENCLYYVCGPPPHNESVMKLLDDYGVIKESIILDDFGS</sequence>
<dbReference type="InterPro" id="IPR017938">
    <property type="entry name" value="Riboflavin_synthase-like_b-brl"/>
</dbReference>
<dbReference type="NCBIfam" id="TIGR01941">
    <property type="entry name" value="nqrF"/>
    <property type="match status" value="1"/>
</dbReference>
<evidence type="ECO:0000259" key="9">
    <source>
        <dbReference type="PROSITE" id="PS51384"/>
    </source>
</evidence>
<dbReference type="EMBL" id="NVUU01000001">
    <property type="protein sequence ID" value="PCI96210.1"/>
    <property type="molecule type" value="Genomic_DNA"/>
</dbReference>
<dbReference type="AlphaFoldDB" id="A0A2A4YNK6"/>
<dbReference type="Proteomes" id="UP000217838">
    <property type="component" value="Unassembled WGS sequence"/>
</dbReference>
<evidence type="ECO:0000256" key="2">
    <source>
        <dbReference type="ARBA" id="ARBA00022448"/>
    </source>
</evidence>
<keyword evidence="7" id="KW-0408">Iron</keyword>
<comment type="cofactor">
    <cofactor evidence="1">
        <name>FAD</name>
        <dbReference type="ChEBI" id="CHEBI:57692"/>
    </cofactor>
</comment>
<dbReference type="Pfam" id="PF00175">
    <property type="entry name" value="NAD_binding_1"/>
    <property type="match status" value="1"/>
</dbReference>
<dbReference type="SUPFAM" id="SSF52343">
    <property type="entry name" value="Ferredoxin reductase-like, C-terminal NADP-linked domain"/>
    <property type="match status" value="1"/>
</dbReference>
<dbReference type="SUPFAM" id="SSF63380">
    <property type="entry name" value="Riboflavin synthase domain-like"/>
    <property type="match status" value="1"/>
</dbReference>
<evidence type="ECO:0000256" key="8">
    <source>
        <dbReference type="ARBA" id="ARBA00023014"/>
    </source>
</evidence>
<evidence type="ECO:0000313" key="11">
    <source>
        <dbReference type="Proteomes" id="UP000217838"/>
    </source>
</evidence>
<accession>A0A2A4YNK6</accession>
<evidence type="ECO:0000256" key="6">
    <source>
        <dbReference type="ARBA" id="ARBA00022827"/>
    </source>
</evidence>
<keyword evidence="2" id="KW-0813">Transport</keyword>
<dbReference type="PANTHER" id="PTHR43644">
    <property type="entry name" value="NA(+)-TRANSLOCATING NADH-QUINONE REDUCTASE SUBUNIT"/>
    <property type="match status" value="1"/>
</dbReference>
<keyword evidence="8" id="KW-0411">Iron-sulfur</keyword>
<name>A0A2A4YNK6_UNCAE</name>
<dbReference type="InterPro" id="IPR017927">
    <property type="entry name" value="FAD-bd_FR_type"/>
</dbReference>
<reference evidence="11" key="1">
    <citation type="submission" date="2017-08" db="EMBL/GenBank/DDBJ databases">
        <title>A dynamic microbial community with high functional redundancy inhabits the cold, oxic subseafloor aquifer.</title>
        <authorList>
            <person name="Tully B.J."/>
            <person name="Wheat C.G."/>
            <person name="Glazer B.T."/>
            <person name="Huber J.A."/>
        </authorList>
    </citation>
    <scope>NUCLEOTIDE SEQUENCE [LARGE SCALE GENOMIC DNA]</scope>
</reference>
<dbReference type="GO" id="GO:0051537">
    <property type="term" value="F:2 iron, 2 sulfur cluster binding"/>
    <property type="evidence" value="ECO:0007669"/>
    <property type="project" value="UniProtKB-KW"/>
</dbReference>
<keyword evidence="10" id="KW-0830">Ubiquinone</keyword>
<dbReference type="GO" id="GO:0006814">
    <property type="term" value="P:sodium ion transport"/>
    <property type="evidence" value="ECO:0007669"/>
    <property type="project" value="InterPro"/>
</dbReference>
<feature type="domain" description="FAD-binding FR-type" evidence="9">
    <location>
        <begin position="31"/>
        <end position="179"/>
    </location>
</feature>
<evidence type="ECO:0000256" key="1">
    <source>
        <dbReference type="ARBA" id="ARBA00001974"/>
    </source>
</evidence>
<gene>
    <name evidence="10" type="ORF">COB11_00130</name>
</gene>
<comment type="caution">
    <text evidence="10">The sequence shown here is derived from an EMBL/GenBank/DDBJ whole genome shotgun (WGS) entry which is preliminary data.</text>
</comment>
<keyword evidence="5" id="KW-0479">Metal-binding</keyword>
<dbReference type="InterPro" id="IPR001433">
    <property type="entry name" value="OxRdtase_FAD/NAD-bd"/>
</dbReference>
<evidence type="ECO:0000256" key="4">
    <source>
        <dbReference type="ARBA" id="ARBA00022714"/>
    </source>
</evidence>
<keyword evidence="6" id="KW-0274">FAD</keyword>
<evidence type="ECO:0000256" key="3">
    <source>
        <dbReference type="ARBA" id="ARBA00022630"/>
    </source>
</evidence>
<dbReference type="GO" id="GO:0016655">
    <property type="term" value="F:oxidoreductase activity, acting on NAD(P)H, quinone or similar compound as acceptor"/>
    <property type="evidence" value="ECO:0007669"/>
    <property type="project" value="InterPro"/>
</dbReference>
<evidence type="ECO:0000256" key="5">
    <source>
        <dbReference type="ARBA" id="ARBA00022723"/>
    </source>
</evidence>
<proteinExistence type="predicted"/>
<dbReference type="GO" id="GO:0046872">
    <property type="term" value="F:metal ion binding"/>
    <property type="evidence" value="ECO:0007669"/>
    <property type="project" value="UniProtKB-KW"/>
</dbReference>
<dbReference type="CDD" id="cd06188">
    <property type="entry name" value="NADH_quinone_reductase"/>
    <property type="match status" value="1"/>
</dbReference>
<evidence type="ECO:0000256" key="7">
    <source>
        <dbReference type="ARBA" id="ARBA00023004"/>
    </source>
</evidence>
<dbReference type="InterPro" id="IPR039261">
    <property type="entry name" value="FNR_nucleotide-bd"/>
</dbReference>